<dbReference type="SUPFAM" id="SSF48403">
    <property type="entry name" value="Ankyrin repeat"/>
    <property type="match status" value="1"/>
</dbReference>
<protein>
    <submittedName>
        <fullName evidence="5">Uncharacterized protein</fullName>
    </submittedName>
</protein>
<dbReference type="Pfam" id="PF12796">
    <property type="entry name" value="Ank_2"/>
    <property type="match status" value="1"/>
</dbReference>
<dbReference type="InterPro" id="IPR056884">
    <property type="entry name" value="NPHP3-like_N"/>
</dbReference>
<keyword evidence="2" id="KW-0040">ANK repeat</keyword>
<dbReference type="GeneID" id="34564675"/>
<evidence type="ECO:0000256" key="2">
    <source>
        <dbReference type="PROSITE-ProRule" id="PRU00023"/>
    </source>
</evidence>
<dbReference type="RefSeq" id="XP_022470296.1">
    <property type="nucleotide sequence ID" value="XM_022623165.1"/>
</dbReference>
<feature type="domain" description="Nephrocystin 3-like N-terminal" evidence="4">
    <location>
        <begin position="243"/>
        <end position="413"/>
    </location>
</feature>
<dbReference type="SUPFAM" id="SSF52540">
    <property type="entry name" value="P-loop containing nucleoside triphosphate hydrolases"/>
    <property type="match status" value="1"/>
</dbReference>
<dbReference type="SMART" id="SM00248">
    <property type="entry name" value="ANK"/>
    <property type="match status" value="4"/>
</dbReference>
<evidence type="ECO:0000313" key="6">
    <source>
        <dbReference type="Proteomes" id="UP000176998"/>
    </source>
</evidence>
<dbReference type="InterPro" id="IPR002110">
    <property type="entry name" value="Ankyrin_rpt"/>
</dbReference>
<dbReference type="Pfam" id="PF24883">
    <property type="entry name" value="NPHP3_N"/>
    <property type="match status" value="1"/>
</dbReference>
<dbReference type="Proteomes" id="UP000176998">
    <property type="component" value="Unassembled WGS sequence"/>
</dbReference>
<comment type="caution">
    <text evidence="5">The sequence shown here is derived from an EMBL/GenBank/DDBJ whole genome shotgun (WGS) entry which is preliminary data.</text>
</comment>
<dbReference type="PROSITE" id="PS50088">
    <property type="entry name" value="ANK_REPEAT"/>
    <property type="match status" value="3"/>
</dbReference>
<dbReference type="STRING" id="1209926.A0A1G4AVC8"/>
<feature type="repeat" description="ANK" evidence="2">
    <location>
        <begin position="778"/>
        <end position="810"/>
    </location>
</feature>
<sequence length="890" mass="100412">MEPVGLAVGVAGLAGVLSTCLDVIERVDIYKDFDKDSRSLAVQFEAEKVRLKKWACDVGYQEGKLSDNHHAALDDPQIRLMTTELLSVIKGICGGATATIQKHPLDSQPGLGGDTAIPTNGNQFLSKHSESRRQKLVWSLRGKARRTSQVENLGVLVQHLHNLVSPDSVLPQGELLDRPDEACVYGKNDYMERRTLLHEIRQTLSRLEKEMEAETRRDLRAWLACPPPNDLYFESKQKRLEKTCDWILERPEFIEWLAPDAKSTNTEKLLWINGPAGLGKTVLCARVVEYLMSLSQTPVAYFFLSSDFESRDNPYAAIRSWVHQVTSCRQVAYQLVRDKWLAQNEQFATQTEIVNLFREVAQAIHGATFVLDGLDECTWIGEGHQDNKSLRNFLDTMMKAVSNTHSRLLVVSRDESEIRSGMLDLKRCGELKIVSEDVQSDVARYSRSIVDKKLPKKDSATREDVSQMLADRSTGQFLWVKLHEESLRSWKNKKQLVDAINEIPPGLDHVYERNWTRISRLPDPIRNRAYSLLQWAAFALRPLTINEISEAVLIDEGREEFPAYELPDEVDDDFIDSEIQSPCGSLLEIRGTPSDVEIGLRTVHLTHFSVKQYFLSNISAQWLPFRLNGQISNEILQSSRLAKLCLRYINSRHFSDSEMETTNLKPGSTQEESMKACVKRSFRYYAADSWYQHAAAGDEHDANLAMFMNALFDVLNPSWSVWRNFFEINSPDIGLGTDFQLQPQHAGPLHYAAQFGFVKLASYLIHNKQHDVDAKAPFGRTALEIACRAGDFRLSKMLPDAGANSSASNDMGSTPLMEATYQGAFNLIKLLLDNGADYNAADNRNDTALIVASSRGHLEIVTLLLEKGCEVAFAIDYGCTSLRMHLIMDT</sequence>
<dbReference type="InterPro" id="IPR036770">
    <property type="entry name" value="Ankyrin_rpt-contain_sf"/>
</dbReference>
<accession>A0A1G4AVC8</accession>
<dbReference type="AlphaFoldDB" id="A0A1G4AVC8"/>
<gene>
    <name evidence="5" type="ORF">CORC01_11542</name>
</gene>
<feature type="repeat" description="ANK" evidence="2">
    <location>
        <begin position="811"/>
        <end position="843"/>
    </location>
</feature>
<dbReference type="InterPro" id="IPR027417">
    <property type="entry name" value="P-loop_NTPase"/>
</dbReference>
<dbReference type="PANTHER" id="PTHR10039:SF14">
    <property type="entry name" value="NACHT DOMAIN-CONTAINING PROTEIN"/>
    <property type="match status" value="1"/>
</dbReference>
<dbReference type="PROSITE" id="PS50297">
    <property type="entry name" value="ANK_REP_REGION"/>
    <property type="match status" value="3"/>
</dbReference>
<dbReference type="InterPro" id="IPR038305">
    <property type="entry name" value="HeLo_sf"/>
</dbReference>
<dbReference type="Pfam" id="PF00023">
    <property type="entry name" value="Ank"/>
    <property type="match status" value="1"/>
</dbReference>
<organism evidence="5 6">
    <name type="scientific">Colletotrichum orchidophilum</name>
    <dbReference type="NCBI Taxonomy" id="1209926"/>
    <lineage>
        <taxon>Eukaryota</taxon>
        <taxon>Fungi</taxon>
        <taxon>Dikarya</taxon>
        <taxon>Ascomycota</taxon>
        <taxon>Pezizomycotina</taxon>
        <taxon>Sordariomycetes</taxon>
        <taxon>Hypocreomycetidae</taxon>
        <taxon>Glomerellales</taxon>
        <taxon>Glomerellaceae</taxon>
        <taxon>Colletotrichum</taxon>
    </lineage>
</organism>
<dbReference type="InterPro" id="IPR029498">
    <property type="entry name" value="HeLo_dom"/>
</dbReference>
<proteinExistence type="predicted"/>
<feature type="domain" description="Prion-inhibition and propagation HeLo" evidence="3">
    <location>
        <begin position="5"/>
        <end position="166"/>
    </location>
</feature>
<dbReference type="Pfam" id="PF14479">
    <property type="entry name" value="HeLo"/>
    <property type="match status" value="1"/>
</dbReference>
<evidence type="ECO:0000259" key="3">
    <source>
        <dbReference type="Pfam" id="PF14479"/>
    </source>
</evidence>
<evidence type="ECO:0000259" key="4">
    <source>
        <dbReference type="Pfam" id="PF24883"/>
    </source>
</evidence>
<dbReference type="Gene3D" id="1.25.40.20">
    <property type="entry name" value="Ankyrin repeat-containing domain"/>
    <property type="match status" value="1"/>
</dbReference>
<dbReference type="PANTHER" id="PTHR10039">
    <property type="entry name" value="AMELOGENIN"/>
    <property type="match status" value="1"/>
</dbReference>
<feature type="repeat" description="ANK" evidence="2">
    <location>
        <begin position="844"/>
        <end position="871"/>
    </location>
</feature>
<keyword evidence="6" id="KW-1185">Reference proteome</keyword>
<dbReference type="EMBL" id="MJBS01000127">
    <property type="protein sequence ID" value="OHE93130.1"/>
    <property type="molecule type" value="Genomic_DNA"/>
</dbReference>
<dbReference type="Gene3D" id="1.20.120.1020">
    <property type="entry name" value="Prion-inhibition and propagation, HeLo domain"/>
    <property type="match status" value="1"/>
</dbReference>
<keyword evidence="1" id="KW-0677">Repeat</keyword>
<dbReference type="OrthoDB" id="539213at2759"/>
<dbReference type="Gene3D" id="3.40.50.300">
    <property type="entry name" value="P-loop containing nucleotide triphosphate hydrolases"/>
    <property type="match status" value="1"/>
</dbReference>
<evidence type="ECO:0000256" key="1">
    <source>
        <dbReference type="ARBA" id="ARBA00022737"/>
    </source>
</evidence>
<name>A0A1G4AVC8_9PEZI</name>
<reference evidence="5 6" key="1">
    <citation type="submission" date="2016-09" db="EMBL/GenBank/DDBJ databases">
        <authorList>
            <person name="Capua I."/>
            <person name="De Benedictis P."/>
            <person name="Joannis T."/>
            <person name="Lombin L.H."/>
            <person name="Cattoli G."/>
        </authorList>
    </citation>
    <scope>NUCLEOTIDE SEQUENCE [LARGE SCALE GENOMIC DNA]</scope>
    <source>
        <strain evidence="5 6">IMI 309357</strain>
    </source>
</reference>
<evidence type="ECO:0000313" key="5">
    <source>
        <dbReference type="EMBL" id="OHE93130.1"/>
    </source>
</evidence>